<reference evidence="8" key="1">
    <citation type="submission" date="2018-07" db="EMBL/GenBank/DDBJ databases">
        <authorList>
            <person name="Quirk P.G."/>
            <person name="Krulwich T.A."/>
        </authorList>
    </citation>
    <scope>NUCLEOTIDE SEQUENCE</scope>
</reference>
<dbReference type="AlphaFoldDB" id="A0A336M895"/>
<feature type="compositionally biased region" description="Polar residues" evidence="6">
    <location>
        <begin position="155"/>
        <end position="182"/>
    </location>
</feature>
<keyword evidence="4" id="KW-0862">Zinc</keyword>
<dbReference type="GO" id="GO:0008270">
    <property type="term" value="F:zinc ion binding"/>
    <property type="evidence" value="ECO:0007669"/>
    <property type="project" value="UniProtKB-KW"/>
</dbReference>
<gene>
    <name evidence="8" type="primary">CSON013548</name>
</gene>
<evidence type="ECO:0000256" key="1">
    <source>
        <dbReference type="ARBA" id="ARBA00010144"/>
    </source>
</evidence>
<evidence type="ECO:0000256" key="5">
    <source>
        <dbReference type="PROSITE-ProRule" id="PRU00042"/>
    </source>
</evidence>
<keyword evidence="3 5" id="KW-0863">Zinc-finger</keyword>
<dbReference type="GO" id="GO:0005634">
    <property type="term" value="C:nucleus"/>
    <property type="evidence" value="ECO:0007669"/>
    <property type="project" value="TreeGrafter"/>
</dbReference>
<dbReference type="VEuPathDB" id="VectorBase:CSON013548"/>
<feature type="region of interest" description="Disordered" evidence="6">
    <location>
        <begin position="61"/>
        <end position="107"/>
    </location>
</feature>
<dbReference type="InterPro" id="IPR051520">
    <property type="entry name" value="Elbow/Noc_ZnFinger"/>
</dbReference>
<dbReference type="OMA" id="CNWISGE"/>
<feature type="domain" description="C2H2-type" evidence="7">
    <location>
        <begin position="361"/>
        <end position="394"/>
    </location>
</feature>
<dbReference type="InterPro" id="IPR013087">
    <property type="entry name" value="Znf_C2H2_type"/>
</dbReference>
<keyword evidence="2" id="KW-0479">Metal-binding</keyword>
<evidence type="ECO:0000256" key="6">
    <source>
        <dbReference type="SAM" id="MobiDB-lite"/>
    </source>
</evidence>
<dbReference type="EMBL" id="UFQT01000684">
    <property type="protein sequence ID" value="SSX26542.1"/>
    <property type="molecule type" value="Genomic_DNA"/>
</dbReference>
<evidence type="ECO:0000256" key="3">
    <source>
        <dbReference type="ARBA" id="ARBA00022771"/>
    </source>
</evidence>
<name>A0A336M895_CULSO</name>
<dbReference type="PANTHER" id="PTHR12522">
    <property type="entry name" value="ZINC-FINGER PROTEIN NOLZ1-RELATED"/>
    <property type="match status" value="1"/>
</dbReference>
<organism evidence="8">
    <name type="scientific">Culicoides sonorensis</name>
    <name type="common">Biting midge</name>
    <dbReference type="NCBI Taxonomy" id="179676"/>
    <lineage>
        <taxon>Eukaryota</taxon>
        <taxon>Metazoa</taxon>
        <taxon>Ecdysozoa</taxon>
        <taxon>Arthropoda</taxon>
        <taxon>Hexapoda</taxon>
        <taxon>Insecta</taxon>
        <taxon>Pterygota</taxon>
        <taxon>Neoptera</taxon>
        <taxon>Endopterygota</taxon>
        <taxon>Diptera</taxon>
        <taxon>Nematocera</taxon>
        <taxon>Chironomoidea</taxon>
        <taxon>Ceratopogonidae</taxon>
        <taxon>Ceratopogoninae</taxon>
        <taxon>Culicoides</taxon>
        <taxon>Monoculicoides</taxon>
    </lineage>
</organism>
<dbReference type="PANTHER" id="PTHR12522:SF5">
    <property type="entry name" value="ZINC FINGER PROTEIN NOC"/>
    <property type="match status" value="1"/>
</dbReference>
<dbReference type="GO" id="GO:0045892">
    <property type="term" value="P:negative regulation of DNA-templated transcription"/>
    <property type="evidence" value="ECO:0007669"/>
    <property type="project" value="TreeGrafter"/>
</dbReference>
<proteinExistence type="inferred from homology"/>
<dbReference type="Gene3D" id="3.30.160.60">
    <property type="entry name" value="Classic Zinc Finger"/>
    <property type="match status" value="1"/>
</dbReference>
<evidence type="ECO:0000259" key="7">
    <source>
        <dbReference type="PROSITE" id="PS50157"/>
    </source>
</evidence>
<evidence type="ECO:0000256" key="4">
    <source>
        <dbReference type="ARBA" id="ARBA00022833"/>
    </source>
</evidence>
<feature type="region of interest" description="Disordered" evidence="6">
    <location>
        <begin position="123"/>
        <end position="210"/>
    </location>
</feature>
<accession>A0A336M895</accession>
<feature type="compositionally biased region" description="Low complexity" evidence="6">
    <location>
        <begin position="77"/>
        <end position="102"/>
    </location>
</feature>
<feature type="compositionally biased region" description="Low complexity" evidence="6">
    <location>
        <begin position="135"/>
        <end position="153"/>
    </location>
</feature>
<dbReference type="PROSITE" id="PS50157">
    <property type="entry name" value="ZINC_FINGER_C2H2_2"/>
    <property type="match status" value="1"/>
</dbReference>
<sequence length="486" mass="51968">MVVLDKSEMLTIGNNQYLQPDYLAPSNSVIDSKKSPLALLAQTCSQIGADSSSLKPIVLDKSNKQKSETSRSPSGINNNNNNNNNNNSLMKNSEKMNNNNNNGSPELKLAFKPYEANVLTRKLSNNNAQDETRPSSKNSVNGNNNNEQDNVKNLSMKNNRVPSRNSSDSPINGNHNNKNNSVIDVVENGKSTPGSNSGDRKSGSPVEKGASPIIRSGMEVLHGSPKDYNAYKNALGMSHLGLYPGMEANPAFRNPYAGISHHHAAMLAAAAGYSQAQAQQTPFMSYARVKTPSGGEALVPVCKDPYCTGCQYSAHNQQLLMGQPCPAGCTQCEHQKIGLAMAMSSLPPGHPYASAMNRQPYVCSWIMGGSYCGKRFETSDELFSHLRSHSPSLADPASAAATLAAQQNAALMNPLSSLYRAYSNPQLSPLSAARYHPYAKPGSLQPTFTAGSPYSAFNPAALGPYAAYSPYAAAALYSQRMGAAHP</sequence>
<comment type="similarity">
    <text evidence="1">Belongs to the Elbow/Noc family.</text>
</comment>
<protein>
    <submittedName>
        <fullName evidence="8">CSON013548 protein</fullName>
    </submittedName>
</protein>
<evidence type="ECO:0000256" key="2">
    <source>
        <dbReference type="ARBA" id="ARBA00022723"/>
    </source>
</evidence>
<evidence type="ECO:0000313" key="8">
    <source>
        <dbReference type="EMBL" id="SSX26542.1"/>
    </source>
</evidence>